<dbReference type="InterPro" id="IPR058240">
    <property type="entry name" value="rSAM_sf"/>
</dbReference>
<keyword evidence="4" id="KW-0004">4Fe-4S</keyword>
<dbReference type="GO" id="GO:0046872">
    <property type="term" value="F:metal ion binding"/>
    <property type="evidence" value="ECO:0007669"/>
    <property type="project" value="UniProtKB-KW"/>
</dbReference>
<dbReference type="Gene3D" id="3.20.20.70">
    <property type="entry name" value="Aldolase class I"/>
    <property type="match status" value="1"/>
</dbReference>
<dbReference type="GO" id="GO:0051539">
    <property type="term" value="F:4 iron, 4 sulfur cluster binding"/>
    <property type="evidence" value="ECO:0007669"/>
    <property type="project" value="UniProtKB-KW"/>
</dbReference>
<evidence type="ECO:0000256" key="3">
    <source>
        <dbReference type="ARBA" id="ARBA00006804"/>
    </source>
</evidence>
<keyword evidence="6" id="KW-0479">Metal-binding</keyword>
<reference evidence="12 13" key="1">
    <citation type="submission" date="2016-10" db="EMBL/GenBank/DDBJ databases">
        <title>Complete Genome Sequence of Peptococcaceae strain DCMF.</title>
        <authorList>
            <person name="Edwards R.J."/>
            <person name="Holland S.I."/>
            <person name="Deshpande N.P."/>
            <person name="Wong Y.K."/>
            <person name="Ertan H."/>
            <person name="Manefield M."/>
            <person name="Russell T.L."/>
            <person name="Lee M.J."/>
        </authorList>
    </citation>
    <scope>NUCLEOTIDE SEQUENCE [LARGE SCALE GENOMIC DNA]</scope>
    <source>
        <strain evidence="12 13">DCMF</strain>
    </source>
</reference>
<dbReference type="OrthoDB" id="9764725at2"/>
<dbReference type="UniPathway" id="UPA00782"/>
<feature type="domain" description="Radical SAM core" evidence="11">
    <location>
        <begin position="28"/>
        <end position="269"/>
    </location>
</feature>
<evidence type="ECO:0000256" key="7">
    <source>
        <dbReference type="ARBA" id="ARBA00023004"/>
    </source>
</evidence>
<comment type="pathway">
    <text evidence="2">Cofactor biosynthesis; Fe-Mo cofactor biosynthesis.</text>
</comment>
<accession>A0A3G1KZN7</accession>
<evidence type="ECO:0000313" key="13">
    <source>
        <dbReference type="Proteomes" id="UP000323521"/>
    </source>
</evidence>
<dbReference type="PANTHER" id="PTHR43787:SF13">
    <property type="entry name" value="FEMO COFACTOR BIOSYNTHESIS PROTEIN NIFB"/>
    <property type="match status" value="1"/>
</dbReference>
<keyword evidence="8" id="KW-0411">Iron-sulfur</keyword>
<dbReference type="GO" id="GO:0016829">
    <property type="term" value="F:lyase activity"/>
    <property type="evidence" value="ECO:0007669"/>
    <property type="project" value="UniProtKB-KW"/>
</dbReference>
<dbReference type="RefSeq" id="WP_148137403.1">
    <property type="nucleotide sequence ID" value="NZ_CP017634.1"/>
</dbReference>
<dbReference type="InterPro" id="IPR007197">
    <property type="entry name" value="rSAM"/>
</dbReference>
<dbReference type="KEGG" id="fwa:DCMF_27520"/>
<gene>
    <name evidence="12" type="ORF">DCMF_27520</name>
</gene>
<keyword evidence="5" id="KW-0949">S-adenosyl-L-methionine</keyword>
<dbReference type="SUPFAM" id="SSF102114">
    <property type="entry name" value="Radical SAM enzymes"/>
    <property type="match status" value="1"/>
</dbReference>
<comment type="cofactor">
    <cofactor evidence="1">
        <name>[4Fe-4S] cluster</name>
        <dbReference type="ChEBI" id="CHEBI:49883"/>
    </cofactor>
</comment>
<evidence type="ECO:0000256" key="4">
    <source>
        <dbReference type="ARBA" id="ARBA00022485"/>
    </source>
</evidence>
<keyword evidence="9" id="KW-0535">Nitrogen fixation</keyword>
<name>A0A3G1KZN7_FORW1</name>
<proteinExistence type="inferred from homology"/>
<dbReference type="CDD" id="cd01335">
    <property type="entry name" value="Radical_SAM"/>
    <property type="match status" value="1"/>
</dbReference>
<dbReference type="SFLD" id="SFLDS00029">
    <property type="entry name" value="Radical_SAM"/>
    <property type="match status" value="1"/>
</dbReference>
<evidence type="ECO:0000256" key="5">
    <source>
        <dbReference type="ARBA" id="ARBA00022691"/>
    </source>
</evidence>
<evidence type="ECO:0000256" key="6">
    <source>
        <dbReference type="ARBA" id="ARBA00022723"/>
    </source>
</evidence>
<evidence type="ECO:0000256" key="10">
    <source>
        <dbReference type="ARBA" id="ARBA00023239"/>
    </source>
</evidence>
<protein>
    <submittedName>
        <fullName evidence="12">Nitrogen fixation protein NifB</fullName>
    </submittedName>
</protein>
<dbReference type="PROSITE" id="PS51918">
    <property type="entry name" value="RADICAL_SAM"/>
    <property type="match status" value="1"/>
</dbReference>
<keyword evidence="10" id="KW-0456">Lyase</keyword>
<evidence type="ECO:0000256" key="9">
    <source>
        <dbReference type="ARBA" id="ARBA00023231"/>
    </source>
</evidence>
<dbReference type="PANTHER" id="PTHR43787">
    <property type="entry name" value="FEMO COFACTOR BIOSYNTHESIS PROTEIN NIFB-RELATED"/>
    <property type="match status" value="1"/>
</dbReference>
<evidence type="ECO:0000256" key="8">
    <source>
        <dbReference type="ARBA" id="ARBA00023014"/>
    </source>
</evidence>
<evidence type="ECO:0000313" key="12">
    <source>
        <dbReference type="EMBL" id="ATW28003.1"/>
    </source>
</evidence>
<dbReference type="InterPro" id="IPR013785">
    <property type="entry name" value="Aldolase_TIM"/>
</dbReference>
<dbReference type="InterPro" id="IPR000385">
    <property type="entry name" value="MoaA_NifB_PqqE_Fe-S-bd_CS"/>
</dbReference>
<comment type="similarity">
    <text evidence="3">Belongs to the radical SAM superfamily. NifB family.</text>
</comment>
<dbReference type="SFLD" id="SFLDG01067">
    <property type="entry name" value="SPASM/twitch_domain_containing"/>
    <property type="match status" value="1"/>
</dbReference>
<dbReference type="EMBL" id="CP017634">
    <property type="protein sequence ID" value="ATW28003.1"/>
    <property type="molecule type" value="Genomic_DNA"/>
</dbReference>
<evidence type="ECO:0000256" key="1">
    <source>
        <dbReference type="ARBA" id="ARBA00001966"/>
    </source>
</evidence>
<organism evidence="12 13">
    <name type="scientific">Formimonas warabiya</name>
    <dbReference type="NCBI Taxonomy" id="1761012"/>
    <lineage>
        <taxon>Bacteria</taxon>
        <taxon>Bacillati</taxon>
        <taxon>Bacillota</taxon>
        <taxon>Clostridia</taxon>
        <taxon>Eubacteriales</taxon>
        <taxon>Peptococcaceae</taxon>
        <taxon>Candidatus Formimonas</taxon>
    </lineage>
</organism>
<evidence type="ECO:0000259" key="11">
    <source>
        <dbReference type="PROSITE" id="PS51918"/>
    </source>
</evidence>
<dbReference type="AlphaFoldDB" id="A0A3G1KZN7"/>
<keyword evidence="13" id="KW-1185">Reference proteome</keyword>
<dbReference type="Proteomes" id="UP000323521">
    <property type="component" value="Chromosome"/>
</dbReference>
<sequence>MESCFPAKIDHQFDHLVKKHPCFNGEAHFKYGRIHLPISPACNIQCKFCRRSFNKWEKRPGVAGSLLTPEKALAVVTRALELCPEITVVGIAGPGDTLATPHALDTFDLIHEKYPHLMKCLSTNGLMLEEKAERIMKVGVKTVTVTVNAVHADILQQICSHIVYNGRYMTGKEAALWLLPAQLVGIQKISRLGAVVKINTVLIPGINEGHIGEIARMTAAVGASLINIIPLIPQHEMKNFRAPNCHELNKAREAAEKYLPVFRHCQHCRADACGIPGKGGDLGDLLYEHRADTFSHG</sequence>
<dbReference type="PROSITE" id="PS01305">
    <property type="entry name" value="MOAA_NIFB_PQQE"/>
    <property type="match status" value="1"/>
</dbReference>
<evidence type="ECO:0000256" key="2">
    <source>
        <dbReference type="ARBA" id="ARBA00005155"/>
    </source>
</evidence>
<keyword evidence="7" id="KW-0408">Iron</keyword>
<dbReference type="Pfam" id="PF04055">
    <property type="entry name" value="Radical_SAM"/>
    <property type="match status" value="1"/>
</dbReference>